<gene>
    <name evidence="1" type="ORF">GCM10010347_39180</name>
</gene>
<organism evidence="1 2">
    <name type="scientific">Streptomyces cirratus</name>
    <dbReference type="NCBI Taxonomy" id="68187"/>
    <lineage>
        <taxon>Bacteria</taxon>
        <taxon>Bacillati</taxon>
        <taxon>Actinomycetota</taxon>
        <taxon>Actinomycetes</taxon>
        <taxon>Kitasatosporales</taxon>
        <taxon>Streptomycetaceae</taxon>
        <taxon>Streptomyces</taxon>
    </lineage>
</organism>
<proteinExistence type="predicted"/>
<sequence>MCQAPWYFTQCPAVMTVLPLALVMESPEQEAVRPLKVKNTRPEVFTIAPPPVQAPPACGNEAGEAAGVGGTEVGRLTCEAGLRVPVPGAAVTSSGVAARMRSAVQKSGVCCCRKEDGDEGASTAAEGVAAVRAPASRAAAARRTDAAGRCRFTQDSFCRARSGKNRAGWG</sequence>
<comment type="caution">
    <text evidence="1">The sequence shown here is derived from an EMBL/GenBank/DDBJ whole genome shotgun (WGS) entry which is preliminary data.</text>
</comment>
<reference evidence="2" key="1">
    <citation type="journal article" date="2019" name="Int. J. Syst. Evol. Microbiol.">
        <title>The Global Catalogue of Microorganisms (GCM) 10K type strain sequencing project: providing services to taxonomists for standard genome sequencing and annotation.</title>
        <authorList>
            <consortium name="The Broad Institute Genomics Platform"/>
            <consortium name="The Broad Institute Genome Sequencing Center for Infectious Disease"/>
            <person name="Wu L."/>
            <person name="Ma J."/>
        </authorList>
    </citation>
    <scope>NUCLEOTIDE SEQUENCE [LARGE SCALE GENOMIC DNA]</scope>
    <source>
        <strain evidence="2">JCM 4738</strain>
    </source>
</reference>
<accession>A0ABQ3EV59</accession>
<evidence type="ECO:0000313" key="2">
    <source>
        <dbReference type="Proteomes" id="UP000642673"/>
    </source>
</evidence>
<protein>
    <submittedName>
        <fullName evidence="1">Uncharacterized protein</fullName>
    </submittedName>
</protein>
<dbReference type="EMBL" id="BMVP01000007">
    <property type="protein sequence ID" value="GHB65382.1"/>
    <property type="molecule type" value="Genomic_DNA"/>
</dbReference>
<name>A0ABQ3EV59_9ACTN</name>
<dbReference type="Proteomes" id="UP000642673">
    <property type="component" value="Unassembled WGS sequence"/>
</dbReference>
<evidence type="ECO:0000313" key="1">
    <source>
        <dbReference type="EMBL" id="GHB65382.1"/>
    </source>
</evidence>
<keyword evidence="2" id="KW-1185">Reference proteome</keyword>